<gene>
    <name evidence="1" type="ORF">KGMB01110_23570</name>
</gene>
<proteinExistence type="predicted"/>
<protein>
    <recommendedName>
        <fullName evidence="3">Leucine-rich repeat domain-containing protein</fullName>
    </recommendedName>
</protein>
<dbReference type="RefSeq" id="WP_119298542.1">
    <property type="nucleotide sequence ID" value="NZ_BHGK01000001.1"/>
</dbReference>
<dbReference type="InterPro" id="IPR032675">
    <property type="entry name" value="LRR_dom_sf"/>
</dbReference>
<sequence>MKVFYRKINHGIEVLRCFQEDSEIWIPAEIDGLPVVRIGDYAFSGNYEKEGSFEVWEDSLYQGRDLPAYCGERVEAVHFPEKAEAIGRYAFYGCRNLKALFFRNRLLQLGAGIFTGCRGRMEIEITFEENREPISCLREICGEIRYELDVTCKQENGEILSYLIFPEHYEEAVENTPARILFTQHHGSGNHYRQCFFQRKIKYEEYDRQFPLAEAQESMEVLAGIVYGRLRYPTGLTEQKREMYVRFGRNHSLELALVFGDWDTLDGLRLMEKEKMFTEEAFDGAMKKASDNRKEEVLSYLMEARRKLFPPKRKTFEL</sequence>
<dbReference type="Gene3D" id="3.80.10.10">
    <property type="entry name" value="Ribonuclease Inhibitor"/>
    <property type="match status" value="1"/>
</dbReference>
<dbReference type="InterPro" id="IPR026906">
    <property type="entry name" value="LRR_5"/>
</dbReference>
<evidence type="ECO:0008006" key="3">
    <source>
        <dbReference type="Google" id="ProtNLM"/>
    </source>
</evidence>
<dbReference type="Pfam" id="PF13306">
    <property type="entry name" value="LRR_5"/>
    <property type="match status" value="1"/>
</dbReference>
<keyword evidence="2" id="KW-1185">Reference proteome</keyword>
<comment type="caution">
    <text evidence="1">The sequence shown here is derived from an EMBL/GenBank/DDBJ whole genome shotgun (WGS) entry which is preliminary data.</text>
</comment>
<organism evidence="1 2">
    <name type="scientific">Mediterraneibacter butyricigenes</name>
    <dbReference type="NCBI Taxonomy" id="2316025"/>
    <lineage>
        <taxon>Bacteria</taxon>
        <taxon>Bacillati</taxon>
        <taxon>Bacillota</taxon>
        <taxon>Clostridia</taxon>
        <taxon>Lachnospirales</taxon>
        <taxon>Lachnospiraceae</taxon>
        <taxon>Mediterraneibacter</taxon>
    </lineage>
</organism>
<dbReference type="AlphaFoldDB" id="A0A391P2G9"/>
<evidence type="ECO:0000313" key="2">
    <source>
        <dbReference type="Proteomes" id="UP000265643"/>
    </source>
</evidence>
<name>A0A391P2G9_9FIRM</name>
<dbReference type="EMBL" id="BHGK01000001">
    <property type="protein sequence ID" value="GCA67921.1"/>
    <property type="molecule type" value="Genomic_DNA"/>
</dbReference>
<reference evidence="2" key="1">
    <citation type="submission" date="2018-09" db="EMBL/GenBank/DDBJ databases">
        <title>Draft Genome Sequence of Mediterraneibacter sp. KCTC 15684.</title>
        <authorList>
            <person name="Kim J.S."/>
            <person name="Han K.I."/>
            <person name="Suh M.K."/>
            <person name="Lee K.C."/>
            <person name="Eom M.K."/>
            <person name="Lee J.H."/>
            <person name="Park S.H."/>
            <person name="Kang S.W."/>
            <person name="Park J.E."/>
            <person name="Oh B.S."/>
            <person name="Yu S.Y."/>
            <person name="Choi S.H."/>
            <person name="Lee D.H."/>
            <person name="Yoon H."/>
            <person name="Kim B."/>
            <person name="Yang S.J."/>
            <person name="Lee J.S."/>
        </authorList>
    </citation>
    <scope>NUCLEOTIDE SEQUENCE [LARGE SCALE GENOMIC DNA]</scope>
    <source>
        <strain evidence="2">KCTC 15684</strain>
    </source>
</reference>
<dbReference type="Proteomes" id="UP000265643">
    <property type="component" value="Unassembled WGS sequence"/>
</dbReference>
<evidence type="ECO:0000313" key="1">
    <source>
        <dbReference type="EMBL" id="GCA67921.1"/>
    </source>
</evidence>
<accession>A0A391P2G9</accession>